<keyword evidence="4" id="KW-1185">Reference proteome</keyword>
<feature type="compositionally biased region" description="Acidic residues" evidence="2">
    <location>
        <begin position="562"/>
        <end position="575"/>
    </location>
</feature>
<feature type="compositionally biased region" description="Low complexity" evidence="2">
    <location>
        <begin position="2019"/>
        <end position="2030"/>
    </location>
</feature>
<feature type="compositionally biased region" description="Basic and acidic residues" evidence="2">
    <location>
        <begin position="970"/>
        <end position="988"/>
    </location>
</feature>
<feature type="region of interest" description="Disordered" evidence="2">
    <location>
        <begin position="2012"/>
        <end position="2041"/>
    </location>
</feature>
<dbReference type="OrthoDB" id="1750639at2759"/>
<feature type="region of interest" description="Disordered" evidence="2">
    <location>
        <begin position="1587"/>
        <end position="1611"/>
    </location>
</feature>
<feature type="compositionally biased region" description="Basic and acidic residues" evidence="2">
    <location>
        <begin position="1587"/>
        <end position="1596"/>
    </location>
</feature>
<evidence type="ECO:0000313" key="4">
    <source>
        <dbReference type="Proteomes" id="UP000186817"/>
    </source>
</evidence>
<sequence length="2274" mass="251716">MTSLPTVQSVHRTKVEVIPTVMWMPGFDQKLQISIQDVCEVDIAVLASDRKHKARPAFHYTRTAAKGSTANTSAGPKYRFRSTTPSAPSPVDYGKGFDLHATLGARESWPLPRWPDGLPISGIHLPIPELQLSGLLPASAADSASVVLAAGGSMAALFASHELTSSDSYYALLTQPFRVFLLEIDWPGLEVCLLESEHDGREPRDALEGDCRTLPNEKARHFANASEKAYEWVSGVAMRCRPPAFLLLALGCLEASWEERLLRKSQLRGVGFGSRLSCLSEALILLDVGLLGLARSLVARTQEEHMVTVSELQEQNDELQVKEAEVIKLPEFPTPESYRHGSATTLDIASNRRVVLPMSAHGLVPGLEFLADTGSEDDLISKSDKQAHFPDIPIGASARPVSLITANGPVQGNTSVKLDVPELGSTLECYVLESTPPVCSVGRRCMDEGFDFHWYAGKSPYFVTPEGKKLYCKLRGRVPVIGENAMESATGNKAINGPAARYRSKLPSQTRYPKHVVRTTWIFTKKWTELEKDLDIRMLEDRVAKLPDPAILSITIFKRPEDDPEPEVDSEAEAEPEPRDEKRSAQLKLEAESIEHKFTHRPKNPYCKVCQKTKMLAPHARKRGGSSTIMAKKFGDHVTIDHIITRDLRDFGIEGEKVALVVKEVCTNFRYVYPSSTKDGEQVYENLLHFFQVDDDVGIIYSDNAPELEDATRKFKIRHNTSRPYADESKSVVDREIRIILEGTRANLTQAGLSEKLWPYAAQHHAMALNLSKRFDTGQIPWTERFGENFSGRLVPFGAKVLFWNNPKQNVTDASKFAPKGEDGIFLGYHIQPGFIWRQEYLVAPLKGSRDAIENDDLKVIRAKRMELPIGDVIFPLLESEVSDRRPPSLDDQNCFVQDAGCKGLQPVDDAPDSPDLDDIFDSGIDLYEELAKMRKASSEVVPVPDGDEPPKEKDPKEFSSDATSPAEAEAARPKCKEVAKPPPRPHDPSVMPDGTPVPKGYNFDGVRLVRNKKGSQRPPDTSSEDWHMMSARQREADKERYQAKLRREAAAREQAERDAAPAMPVVRSAVEPRRERIASLYWQKLDAINREQHALVARVVNQAEIDRTPEAKTAMDKEWQKLVDKSCWLRSKEWGTKFQDPVVPLRLALYGHPDSGGIWEKHCEENEPAGRLQPIASKVLMKILFAARLINHIDCPGVAPKKGKDFSYKELQSLAELFPTKADCMQSGGTFPGPLVEGRGPGHLRWSANSDQFPTIRKLAEVSDEGLSRIQPGDSRGRERGLVIVSDSTTVFMAGKRTFCDLAPDFKELRSGNGILSHYHYLEYAPIWSAALPSIVDKAHELVGAVAQQSSRPQALAVDVMIVWMGNELVGRRGVFVDPNVPKWNQTPENMEATGIWENGRPCVNSVQLLGDAYPGDYKLPPEYREAVRMFFAYARGRGLKTGSLDVAVSAIPKYDGYHFRGDRTRRSAFANVLAQRARCVQAEATLSSLSEENLRFLQEAYPYDRYGERVYRMKHVFDRALFNAQHSRRLLRQAEIQQATEDCPDPWEIEWVAPLEEPVTGLREVELPANMQDWAFAQQAAEERRKRELAEVSRHPRPASAEAASSSAGPEVASFDEVMAAIPYRAPESQTITGLRKMRAEGEAIQAAAKAAREAAAPRSGGRVMPPKEDLIGYTWDEDANLNLMLGASDEDYGGHDDEGMIVLAKADIPTVYLKEPPKWLQRPAKTLIGIVRGAIGSLPSRKGATFVSIIAYDNKGRFQIAGTEKDVRSEYVDTGVWPLWIAAAHGHWNKIADEVDDNELATSWFWDQSRDELGGAAAFKGTPIQAKGEYPPRLYHRTTHDAALAVIEPELTPGFGRSGKYHNYFAKATLDELGERGGVRANLKFEMVFDTTEVLQHAWLFETASEGILCREPVPGSCVLFIRDTSKNVTVWSRPVPEAEEEGEEITIDAPLPSAAAADAEPEFVIPDETDEELIDVAVEAEAPLPAPPSGGQDDYAIADSTACDMEEEVPDEPQDATVEADAADATMESTEPEAPEMTPGDLALVRGEAVVTSLPPQPVTEFLPLPAPETGGRRRACPGCGFQHFVGQMICLGCGGSIIKASSQQQRRRVKTGRWFQEEAAAPATGKRKSDLTVEDVISNMWSEAGGRGLQSLDSAALEKAKQIHKLADKKGFSTIVERFDNDVEFTLASIRQGYDREFLRIEDVLVHSALPNLGRSQAQRSLGTGTFGSGERLWSWATLDVGCTFHINAKCPKGERSGGDCLGSDGRGL</sequence>
<gene>
    <name evidence="3" type="ORF">AK812_SmicGene4460</name>
</gene>
<feature type="compositionally biased region" description="Basic and acidic residues" evidence="2">
    <location>
        <begin position="1025"/>
        <end position="1038"/>
    </location>
</feature>
<evidence type="ECO:0008006" key="5">
    <source>
        <dbReference type="Google" id="ProtNLM"/>
    </source>
</evidence>
<feature type="compositionally biased region" description="Basic and acidic residues" evidence="2">
    <location>
        <begin position="576"/>
        <end position="585"/>
    </location>
</feature>
<dbReference type="Proteomes" id="UP000186817">
    <property type="component" value="Unassembled WGS sequence"/>
</dbReference>
<feature type="coiled-coil region" evidence="1">
    <location>
        <begin position="302"/>
        <end position="329"/>
    </location>
</feature>
<dbReference type="SUPFAM" id="SSF53098">
    <property type="entry name" value="Ribonuclease H-like"/>
    <property type="match status" value="1"/>
</dbReference>
<organism evidence="3 4">
    <name type="scientific">Symbiodinium microadriaticum</name>
    <name type="common">Dinoflagellate</name>
    <name type="synonym">Zooxanthella microadriatica</name>
    <dbReference type="NCBI Taxonomy" id="2951"/>
    <lineage>
        <taxon>Eukaryota</taxon>
        <taxon>Sar</taxon>
        <taxon>Alveolata</taxon>
        <taxon>Dinophyceae</taxon>
        <taxon>Suessiales</taxon>
        <taxon>Symbiodiniaceae</taxon>
        <taxon>Symbiodinium</taxon>
    </lineage>
</organism>
<protein>
    <recommendedName>
        <fullName evidence="5">Copia protein</fullName>
    </recommendedName>
</protein>
<dbReference type="InterPro" id="IPR036397">
    <property type="entry name" value="RNaseH_sf"/>
</dbReference>
<proteinExistence type="predicted"/>
<dbReference type="Gene3D" id="3.30.420.10">
    <property type="entry name" value="Ribonuclease H-like superfamily/Ribonuclease H"/>
    <property type="match status" value="1"/>
</dbReference>
<dbReference type="InterPro" id="IPR012337">
    <property type="entry name" value="RNaseH-like_sf"/>
</dbReference>
<evidence type="ECO:0000313" key="3">
    <source>
        <dbReference type="EMBL" id="OLQ11666.1"/>
    </source>
</evidence>
<evidence type="ECO:0000256" key="2">
    <source>
        <dbReference type="SAM" id="MobiDB-lite"/>
    </source>
</evidence>
<name>A0A1Q9EW50_SYMMI</name>
<accession>A0A1Q9EW50</accession>
<feature type="region of interest" description="Disordered" evidence="2">
    <location>
        <begin position="556"/>
        <end position="585"/>
    </location>
</feature>
<keyword evidence="1" id="KW-0175">Coiled coil</keyword>
<reference evidence="3 4" key="1">
    <citation type="submission" date="2016-02" db="EMBL/GenBank/DDBJ databases">
        <title>Genome analysis of coral dinoflagellate symbionts highlights evolutionary adaptations to a symbiotic lifestyle.</title>
        <authorList>
            <person name="Aranda M."/>
            <person name="Li Y."/>
            <person name="Liew Y.J."/>
            <person name="Baumgarten S."/>
            <person name="Simakov O."/>
            <person name="Wilson M."/>
            <person name="Piel J."/>
            <person name="Ashoor H."/>
            <person name="Bougouffa S."/>
            <person name="Bajic V.B."/>
            <person name="Ryu T."/>
            <person name="Ravasi T."/>
            <person name="Bayer T."/>
            <person name="Micklem G."/>
            <person name="Kim H."/>
            <person name="Bhak J."/>
            <person name="Lajeunesse T.C."/>
            <person name="Voolstra C.R."/>
        </authorList>
    </citation>
    <scope>NUCLEOTIDE SEQUENCE [LARGE SCALE GENOMIC DNA]</scope>
    <source>
        <strain evidence="3 4">CCMP2467</strain>
    </source>
</reference>
<feature type="region of interest" description="Disordered" evidence="2">
    <location>
        <begin position="67"/>
        <end position="87"/>
    </location>
</feature>
<feature type="compositionally biased region" description="Low complexity" evidence="2">
    <location>
        <begin position="1600"/>
        <end position="1611"/>
    </location>
</feature>
<dbReference type="GO" id="GO:0003676">
    <property type="term" value="F:nucleic acid binding"/>
    <property type="evidence" value="ECO:0007669"/>
    <property type="project" value="InterPro"/>
</dbReference>
<feature type="region of interest" description="Disordered" evidence="2">
    <location>
        <begin position="936"/>
        <end position="1038"/>
    </location>
</feature>
<feature type="compositionally biased region" description="Basic and acidic residues" evidence="2">
    <location>
        <begin position="949"/>
        <end position="960"/>
    </location>
</feature>
<dbReference type="EMBL" id="LSRX01000056">
    <property type="protein sequence ID" value="OLQ11666.1"/>
    <property type="molecule type" value="Genomic_DNA"/>
</dbReference>
<comment type="caution">
    <text evidence="3">The sequence shown here is derived from an EMBL/GenBank/DDBJ whole genome shotgun (WGS) entry which is preliminary data.</text>
</comment>
<evidence type="ECO:0000256" key="1">
    <source>
        <dbReference type="SAM" id="Coils"/>
    </source>
</evidence>